<reference evidence="1" key="1">
    <citation type="submission" date="2018-05" db="EMBL/GenBank/DDBJ databases">
        <title>Draft genome of Mucuna pruriens seed.</title>
        <authorList>
            <person name="Nnadi N.E."/>
            <person name="Vos R."/>
            <person name="Hasami M.H."/>
            <person name="Devisetty U.K."/>
            <person name="Aguiy J.C."/>
        </authorList>
    </citation>
    <scope>NUCLEOTIDE SEQUENCE [LARGE SCALE GENOMIC DNA]</scope>
    <source>
        <strain evidence="1">JCA_2017</strain>
    </source>
</reference>
<organism evidence="1 2">
    <name type="scientific">Mucuna pruriens</name>
    <name type="common">Velvet bean</name>
    <name type="synonym">Dolichos pruriens</name>
    <dbReference type="NCBI Taxonomy" id="157652"/>
    <lineage>
        <taxon>Eukaryota</taxon>
        <taxon>Viridiplantae</taxon>
        <taxon>Streptophyta</taxon>
        <taxon>Embryophyta</taxon>
        <taxon>Tracheophyta</taxon>
        <taxon>Spermatophyta</taxon>
        <taxon>Magnoliopsida</taxon>
        <taxon>eudicotyledons</taxon>
        <taxon>Gunneridae</taxon>
        <taxon>Pentapetalae</taxon>
        <taxon>rosids</taxon>
        <taxon>fabids</taxon>
        <taxon>Fabales</taxon>
        <taxon>Fabaceae</taxon>
        <taxon>Papilionoideae</taxon>
        <taxon>50 kb inversion clade</taxon>
        <taxon>NPAAA clade</taxon>
        <taxon>indigoferoid/millettioid clade</taxon>
        <taxon>Phaseoleae</taxon>
        <taxon>Mucuna</taxon>
    </lineage>
</organism>
<dbReference type="OrthoDB" id="1113185at2759"/>
<feature type="non-terminal residue" evidence="1">
    <location>
        <position position="281"/>
    </location>
</feature>
<evidence type="ECO:0000313" key="2">
    <source>
        <dbReference type="Proteomes" id="UP000257109"/>
    </source>
</evidence>
<comment type="caution">
    <text evidence="1">The sequence shown here is derived from an EMBL/GenBank/DDBJ whole genome shotgun (WGS) entry which is preliminary data.</text>
</comment>
<dbReference type="EMBL" id="QJKJ01002672">
    <property type="protein sequence ID" value="RDY01828.1"/>
    <property type="molecule type" value="Genomic_DNA"/>
</dbReference>
<proteinExistence type="predicted"/>
<sequence length="281" mass="32958">EILDLKSRFLLANLRGKLKKSQEKKPQVDHSQGPRVELRRDKVFPLEGYDRRAKEDFQDMATSTLGEYLSLGPKPILGSFSLASIFCRLYRSLNRGFLSQLPSLTCFTKSNQNEELHKALGELQETYRSPKSLHFLGDCKPYEYVDWELKVDQIVSSVFLHGRKVVRLATLEFCGYALVWWNQVLEEIMSDKRGPCEGWRGLKRLMRERFIPSSYVRDFFKGFTKYHMYGRISYEDGNGLRSVRRPQRHSSYIALREKSKMLWSYNIIGTLIILSKHYQNH</sequence>
<name>A0A371HGB7_MUCPR</name>
<dbReference type="Proteomes" id="UP000257109">
    <property type="component" value="Unassembled WGS sequence"/>
</dbReference>
<protein>
    <recommendedName>
        <fullName evidence="3">Retrotransposon gag domain-containing protein</fullName>
    </recommendedName>
</protein>
<gene>
    <name evidence="1" type="ORF">CR513_14793</name>
</gene>
<accession>A0A371HGB7</accession>
<dbReference type="AlphaFoldDB" id="A0A371HGB7"/>
<feature type="non-terminal residue" evidence="1">
    <location>
        <position position="1"/>
    </location>
</feature>
<evidence type="ECO:0000313" key="1">
    <source>
        <dbReference type="EMBL" id="RDY01828.1"/>
    </source>
</evidence>
<keyword evidence="2" id="KW-1185">Reference proteome</keyword>
<evidence type="ECO:0008006" key="3">
    <source>
        <dbReference type="Google" id="ProtNLM"/>
    </source>
</evidence>